<protein>
    <submittedName>
        <fullName evidence="2">C39 family peptidase</fullName>
    </submittedName>
</protein>
<dbReference type="InterPro" id="IPR039564">
    <property type="entry name" value="Peptidase_C39-like"/>
</dbReference>
<evidence type="ECO:0000313" key="2">
    <source>
        <dbReference type="EMBL" id="MCP1110663.1"/>
    </source>
</evidence>
<keyword evidence="3" id="KW-1185">Reference proteome</keyword>
<evidence type="ECO:0000313" key="3">
    <source>
        <dbReference type="Proteomes" id="UP001523565"/>
    </source>
</evidence>
<evidence type="ECO:0000259" key="1">
    <source>
        <dbReference type="Pfam" id="PF13529"/>
    </source>
</evidence>
<dbReference type="Gene3D" id="3.90.70.10">
    <property type="entry name" value="Cysteine proteinases"/>
    <property type="match status" value="1"/>
</dbReference>
<dbReference type="Pfam" id="PF13529">
    <property type="entry name" value="Peptidase_C39_2"/>
    <property type="match status" value="1"/>
</dbReference>
<dbReference type="PROSITE" id="PS51257">
    <property type="entry name" value="PROKAR_LIPOPROTEIN"/>
    <property type="match status" value="1"/>
</dbReference>
<accession>A0ABT1EIY2</accession>
<feature type="domain" description="Peptidase C39-like" evidence="1">
    <location>
        <begin position="84"/>
        <end position="212"/>
    </location>
</feature>
<reference evidence="2 3" key="1">
    <citation type="journal article" date="2022" name="Genome Biol. Evol.">
        <title>Host diet, physiology and behaviors set the stage for Lachnospiraceae cladogenesis.</title>
        <authorList>
            <person name="Vera-Ponce De Leon A."/>
            <person name="Schneider M."/>
            <person name="Jahnes B.C."/>
            <person name="Sadowski V."/>
            <person name="Camuy-Velez L.A."/>
            <person name="Duan J."/>
            <person name="Sabree Z.L."/>
        </authorList>
    </citation>
    <scope>NUCLEOTIDE SEQUENCE [LARGE SCALE GENOMIC DNA]</scope>
    <source>
        <strain evidence="2 3">PAL227</strain>
    </source>
</reference>
<gene>
    <name evidence="2" type="ORF">NK118_10405</name>
</gene>
<name>A0ABT1EIY2_9FIRM</name>
<comment type="caution">
    <text evidence="2">The sequence shown here is derived from an EMBL/GenBank/DDBJ whole genome shotgun (WGS) entry which is preliminary data.</text>
</comment>
<proteinExistence type="predicted"/>
<dbReference type="Proteomes" id="UP001523565">
    <property type="component" value="Unassembled WGS sequence"/>
</dbReference>
<dbReference type="EMBL" id="JAMZFV010000016">
    <property type="protein sequence ID" value="MCP1110663.1"/>
    <property type="molecule type" value="Genomic_DNA"/>
</dbReference>
<dbReference type="RefSeq" id="WP_262069544.1">
    <property type="nucleotide sequence ID" value="NZ_JAMXOC010000016.1"/>
</dbReference>
<sequence>MSKRYIRGLAVVLLAVTLLSGCAGKKEMVGNYTDEMKIEPGVDISEYGADSVERDGDHEGSLYFSNLDFYNMKSTDTMKILPKFKTIQQSDERTCALTCILMVFNYYGNDKDYDEYDLLKLHPEGEEMKSTSLPQAVAVFDQVGGFKLTTTTDFHEKGEELTLGTLYGFIDEDKPVMVCWNDWGGHWQIIIGYDTMGTKTEQDDVLIVADPYDTTDHNQDGYGVYPAQRFFYNFTTYNFFSEEEGNDQLFIVAEPNN</sequence>
<organism evidence="2 3">
    <name type="scientific">Ohessyouella blattaphilus</name>
    <dbReference type="NCBI Taxonomy" id="2949333"/>
    <lineage>
        <taxon>Bacteria</taxon>
        <taxon>Bacillati</taxon>
        <taxon>Bacillota</taxon>
        <taxon>Clostridia</taxon>
        <taxon>Lachnospirales</taxon>
        <taxon>Lachnospiraceae</taxon>
        <taxon>Ohessyouella</taxon>
    </lineage>
</organism>